<evidence type="ECO:0000259" key="2">
    <source>
        <dbReference type="PROSITE" id="PS51489"/>
    </source>
</evidence>
<feature type="region of interest" description="Disordered" evidence="1">
    <location>
        <begin position="447"/>
        <end position="496"/>
    </location>
</feature>
<feature type="compositionally biased region" description="Basic and acidic residues" evidence="1">
    <location>
        <begin position="65"/>
        <end position="84"/>
    </location>
</feature>
<reference evidence="3 4" key="1">
    <citation type="submission" date="2019-02" db="EMBL/GenBank/DDBJ databases">
        <title>Genome sequencing of the rare red list fungi Phellinidium pouzarii.</title>
        <authorList>
            <person name="Buettner E."/>
            <person name="Kellner H."/>
        </authorList>
    </citation>
    <scope>NUCLEOTIDE SEQUENCE [LARGE SCALE GENOMIC DNA]</scope>
    <source>
        <strain evidence="3 4">DSM 108285</strain>
    </source>
</reference>
<feature type="region of interest" description="Disordered" evidence="1">
    <location>
        <begin position="65"/>
        <end position="97"/>
    </location>
</feature>
<dbReference type="Proteomes" id="UP000308199">
    <property type="component" value="Unassembled WGS sequence"/>
</dbReference>
<dbReference type="GO" id="GO:0051754">
    <property type="term" value="P:meiotic sister chromatid cohesion, centromeric"/>
    <property type="evidence" value="ECO:0007669"/>
    <property type="project" value="TreeGrafter"/>
</dbReference>
<dbReference type="PANTHER" id="PTHR14030:SF4">
    <property type="entry name" value="BUB1 KINASE, ISOFORM A-RELATED"/>
    <property type="match status" value="1"/>
</dbReference>
<feature type="region of interest" description="Disordered" evidence="1">
    <location>
        <begin position="385"/>
        <end position="412"/>
    </location>
</feature>
<feature type="compositionally biased region" description="Acidic residues" evidence="1">
    <location>
        <begin position="85"/>
        <end position="97"/>
    </location>
</feature>
<evidence type="ECO:0000256" key="1">
    <source>
        <dbReference type="SAM" id="MobiDB-lite"/>
    </source>
</evidence>
<gene>
    <name evidence="3" type="ORF">EW145_g2960</name>
</gene>
<dbReference type="InterPro" id="IPR015661">
    <property type="entry name" value="Bub1/Mad3"/>
</dbReference>
<protein>
    <recommendedName>
        <fullName evidence="2">BUB1 N-terminal domain-containing protein</fullName>
    </recommendedName>
</protein>
<organism evidence="3 4">
    <name type="scientific">Phellinidium pouzarii</name>
    <dbReference type="NCBI Taxonomy" id="167371"/>
    <lineage>
        <taxon>Eukaryota</taxon>
        <taxon>Fungi</taxon>
        <taxon>Dikarya</taxon>
        <taxon>Basidiomycota</taxon>
        <taxon>Agaricomycotina</taxon>
        <taxon>Agaricomycetes</taxon>
        <taxon>Hymenochaetales</taxon>
        <taxon>Hymenochaetaceae</taxon>
        <taxon>Phellinidium</taxon>
    </lineage>
</organism>
<proteinExistence type="predicted"/>
<dbReference type="PROSITE" id="PS51489">
    <property type="entry name" value="BUB1_N"/>
    <property type="match status" value="1"/>
</dbReference>
<evidence type="ECO:0000313" key="4">
    <source>
        <dbReference type="Proteomes" id="UP000308199"/>
    </source>
</evidence>
<dbReference type="PANTHER" id="PTHR14030">
    <property type="entry name" value="MITOTIC CHECKPOINT SERINE/THREONINE-PROTEIN KINASE BUB1"/>
    <property type="match status" value="1"/>
</dbReference>
<dbReference type="AlphaFoldDB" id="A0A4S4LEE9"/>
<evidence type="ECO:0000313" key="3">
    <source>
        <dbReference type="EMBL" id="THH08060.1"/>
    </source>
</evidence>
<dbReference type="Gene3D" id="1.25.40.430">
    <property type="match status" value="2"/>
</dbReference>
<keyword evidence="4" id="KW-1185">Reference proteome</keyword>
<dbReference type="SMART" id="SM00777">
    <property type="entry name" value="Mad3_BUB1_I"/>
    <property type="match status" value="1"/>
</dbReference>
<dbReference type="GO" id="GO:0004672">
    <property type="term" value="F:protein kinase activity"/>
    <property type="evidence" value="ECO:0007669"/>
    <property type="project" value="TreeGrafter"/>
</dbReference>
<feature type="region of interest" description="Disordered" evidence="1">
    <location>
        <begin position="291"/>
        <end position="313"/>
    </location>
</feature>
<feature type="compositionally biased region" description="Low complexity" evidence="1">
    <location>
        <begin position="453"/>
        <end position="464"/>
    </location>
</feature>
<dbReference type="InterPro" id="IPR013212">
    <property type="entry name" value="Mad3/Bub1_I"/>
</dbReference>
<sequence>MLEEFEEDTNAIVDCDILEAAKENIQPLAGGRRATALASVLATPHGHRDARLIATKARLRERVREAQERVDALTSSKENDSEGEHSEEEDNQDEDEDALTLEEAEEILLDAYVRLVTWTVEHYPRGQSVESGILELLEEATRVMRHSEFAKADPRYLNLWIRYATYIDKPEIIFEFLLVNEIGTAWAKLYEEYAAVLEKSNRRTKADDTYLLGIARKAEPLDHLERRHRDFQKRMMVSAPVQESGLPVAPTAPASAVPRRRILGESTSSSSTASSLTSASTSQRSALASVSSHDDVFSAPSSSSIQSLGTRRNGRMQVFVDPTGEDAGAAPGNVWPELGTRKERIKENVRASEKMQGAVLHQRGASRAAIKEAVARARSAPKIIPFRDPEPASATAGRATVKASGRAPPKTPAKSAFVPFVVAADVEEAKVKPIVPATPRFVPFRDETAEQTAPASSALPAPESVMRSKPLGSGGVGGMSEAEALRKDPFKNYKDV</sequence>
<name>A0A4S4LEE9_9AGAM</name>
<dbReference type="OrthoDB" id="248495at2759"/>
<accession>A0A4S4LEE9</accession>
<dbReference type="GO" id="GO:0005634">
    <property type="term" value="C:nucleus"/>
    <property type="evidence" value="ECO:0007669"/>
    <property type="project" value="TreeGrafter"/>
</dbReference>
<dbReference type="Pfam" id="PF08311">
    <property type="entry name" value="Mad3_BUB1_I"/>
    <property type="match status" value="1"/>
</dbReference>
<feature type="domain" description="BUB1 N-terminal" evidence="2">
    <location>
        <begin position="87"/>
        <end position="255"/>
    </location>
</feature>
<dbReference type="EMBL" id="SGPK01000115">
    <property type="protein sequence ID" value="THH08060.1"/>
    <property type="molecule type" value="Genomic_DNA"/>
</dbReference>
<feature type="compositionally biased region" description="Polar residues" evidence="1">
    <location>
        <begin position="299"/>
        <end position="310"/>
    </location>
</feature>
<dbReference type="GO" id="GO:0007094">
    <property type="term" value="P:mitotic spindle assembly checkpoint signaling"/>
    <property type="evidence" value="ECO:0007669"/>
    <property type="project" value="InterPro"/>
</dbReference>
<comment type="caution">
    <text evidence="3">The sequence shown here is derived from an EMBL/GenBank/DDBJ whole genome shotgun (WGS) entry which is preliminary data.</text>
</comment>
<dbReference type="GO" id="GO:0032991">
    <property type="term" value="C:protein-containing complex"/>
    <property type="evidence" value="ECO:0007669"/>
    <property type="project" value="UniProtKB-ARBA"/>
</dbReference>
<feature type="compositionally biased region" description="Basic and acidic residues" evidence="1">
    <location>
        <begin position="483"/>
        <end position="496"/>
    </location>
</feature>